<keyword evidence="4" id="KW-1185">Reference proteome</keyword>
<dbReference type="Gene3D" id="3.10.50.40">
    <property type="match status" value="1"/>
</dbReference>
<dbReference type="Proteomes" id="UP001144256">
    <property type="component" value="Unassembled WGS sequence"/>
</dbReference>
<dbReference type="PROSITE" id="PS50198">
    <property type="entry name" value="PPIC_PPIASE_2"/>
    <property type="match status" value="1"/>
</dbReference>
<dbReference type="GO" id="GO:0006457">
    <property type="term" value="P:protein folding"/>
    <property type="evidence" value="ECO:0007669"/>
    <property type="project" value="InterPro"/>
</dbReference>
<feature type="domain" description="PpiC" evidence="2">
    <location>
        <begin position="266"/>
        <end position="370"/>
    </location>
</feature>
<dbReference type="SUPFAM" id="SSF54534">
    <property type="entry name" value="FKBP-like"/>
    <property type="match status" value="1"/>
</dbReference>
<dbReference type="PANTHER" id="PTHR47245:SF2">
    <property type="entry name" value="PEPTIDYL-PROLYL CIS-TRANS ISOMERASE HP_0175-RELATED"/>
    <property type="match status" value="1"/>
</dbReference>
<evidence type="ECO:0000313" key="3">
    <source>
        <dbReference type="EMBL" id="GKX29219.1"/>
    </source>
</evidence>
<dbReference type="Pfam" id="PF07833">
    <property type="entry name" value="Cu_amine_oxidN1"/>
    <property type="match status" value="1"/>
</dbReference>
<reference evidence="3" key="1">
    <citation type="submission" date="2022-06" db="EMBL/GenBank/DDBJ databases">
        <title>Vallitalea longa sp. nov., an anaerobic bacterium isolated from marine sediment.</title>
        <authorList>
            <person name="Hirano S."/>
            <person name="Terahara T."/>
            <person name="Mori K."/>
            <person name="Hamada M."/>
            <person name="Matsumoto R."/>
            <person name="Kobayashi T."/>
        </authorList>
    </citation>
    <scope>NUCLEOTIDE SEQUENCE</scope>
    <source>
        <strain evidence="3">SH18-1</strain>
    </source>
</reference>
<dbReference type="GO" id="GO:0015031">
    <property type="term" value="P:protein transport"/>
    <property type="evidence" value="ECO:0007669"/>
    <property type="project" value="InterPro"/>
</dbReference>
<gene>
    <name evidence="3" type="ORF">SH1V18_16990</name>
</gene>
<dbReference type="RefSeq" id="WP_281814559.1">
    <property type="nucleotide sequence ID" value="NZ_BRLB01000003.1"/>
</dbReference>
<dbReference type="AlphaFoldDB" id="A0A9W5Y9U5"/>
<dbReference type="InterPro" id="IPR037041">
    <property type="entry name" value="Trigger_fac_C_sf"/>
</dbReference>
<name>A0A9W5Y9U5_9FIRM</name>
<evidence type="ECO:0000259" key="2">
    <source>
        <dbReference type="PROSITE" id="PS50198"/>
    </source>
</evidence>
<dbReference type="Pfam" id="PF13616">
    <property type="entry name" value="Rotamase_3"/>
    <property type="match status" value="1"/>
</dbReference>
<dbReference type="InterPro" id="IPR050245">
    <property type="entry name" value="PrsA_foldase"/>
</dbReference>
<dbReference type="InterPro" id="IPR027304">
    <property type="entry name" value="Trigger_fact/SurA_dom_sf"/>
</dbReference>
<keyword evidence="1" id="KW-0697">Rotamase</keyword>
<proteinExistence type="predicted"/>
<dbReference type="PANTHER" id="PTHR47245">
    <property type="entry name" value="PEPTIDYLPROLYL ISOMERASE"/>
    <property type="match status" value="1"/>
</dbReference>
<keyword evidence="1" id="KW-0413">Isomerase</keyword>
<evidence type="ECO:0000256" key="1">
    <source>
        <dbReference type="PROSITE-ProRule" id="PRU00278"/>
    </source>
</evidence>
<dbReference type="SUPFAM" id="SSF109998">
    <property type="entry name" value="Triger factor/SurA peptide-binding domain-like"/>
    <property type="match status" value="1"/>
</dbReference>
<dbReference type="EMBL" id="BRLB01000003">
    <property type="protein sequence ID" value="GKX29219.1"/>
    <property type="molecule type" value="Genomic_DNA"/>
</dbReference>
<protein>
    <recommendedName>
        <fullName evidence="2">PpiC domain-containing protein</fullName>
    </recommendedName>
</protein>
<dbReference type="Gene3D" id="1.10.3120.10">
    <property type="entry name" value="Trigger factor, C-terminal domain"/>
    <property type="match status" value="1"/>
</dbReference>
<sequence>MKKFKNFIMGFITATLLLVSVMGVFANGVLKDITAQLSYEIKTKFNGEEVNLTDTDGNELEPILYNGRTYLPVRSLCEKIDINLDWENETKTILLSTKSSELPLEEQIVATINSDTEIYLGEVNLYLLEMKNNLEAMFGPNVWEQNLEDGQSIKEMAENDALESARNSNVAAMIAKEKGIKLTDSEMAVINETAQNYMSNYNEEASKINGINSSTVKITLINQKLLEKLYSKEMDNYKIDEETLNTALNLNTEYKGYQDNGYEYYGVKAKVKHILFSTLDDNNKNLTEEQKAEVEKQAEKILAKAKKGEDFAELAKEYSQDFASKDNGGEYTFARGQMVPEFEEASFSMKPGEIKLIETMYGYHIIKLEEIIEATSDDIEKVKAKEQAIIEMITNNVKIQEFNKKIEKWVLDYKIEINNEIWDKVDVVQLEM</sequence>
<dbReference type="GO" id="GO:0003755">
    <property type="term" value="F:peptidyl-prolyl cis-trans isomerase activity"/>
    <property type="evidence" value="ECO:0007669"/>
    <property type="project" value="UniProtKB-KW"/>
</dbReference>
<dbReference type="InterPro" id="IPR046357">
    <property type="entry name" value="PPIase_dom_sf"/>
</dbReference>
<organism evidence="3 4">
    <name type="scientific">Vallitalea longa</name>
    <dbReference type="NCBI Taxonomy" id="2936439"/>
    <lineage>
        <taxon>Bacteria</taxon>
        <taxon>Bacillati</taxon>
        <taxon>Bacillota</taxon>
        <taxon>Clostridia</taxon>
        <taxon>Lachnospirales</taxon>
        <taxon>Vallitaleaceae</taxon>
        <taxon>Vallitalea</taxon>
    </lineage>
</organism>
<dbReference type="InterPro" id="IPR000297">
    <property type="entry name" value="PPIase_PpiC"/>
</dbReference>
<evidence type="ECO:0000313" key="4">
    <source>
        <dbReference type="Proteomes" id="UP001144256"/>
    </source>
</evidence>
<accession>A0A9W5Y9U5</accession>
<comment type="caution">
    <text evidence="3">The sequence shown here is derived from an EMBL/GenBank/DDBJ whole genome shotgun (WGS) entry which is preliminary data.</text>
</comment>
<dbReference type="InterPro" id="IPR012854">
    <property type="entry name" value="Cu_amine_oxidase-like_N"/>
</dbReference>